<dbReference type="Proteomes" id="UP000217076">
    <property type="component" value="Unassembled WGS sequence"/>
</dbReference>
<evidence type="ECO:0000256" key="16">
    <source>
        <dbReference type="SAM" id="MobiDB-lite"/>
    </source>
</evidence>
<dbReference type="STRING" id="83401.SAMN05421742_102108"/>
<comment type="cofactor">
    <cofactor evidence="1 15">
        <name>pyridoxal 5'-phosphate</name>
        <dbReference type="ChEBI" id="CHEBI:597326"/>
    </cofactor>
</comment>
<dbReference type="GO" id="GO:0009082">
    <property type="term" value="P:branched-chain amino acid biosynthetic process"/>
    <property type="evidence" value="ECO:0007669"/>
    <property type="project" value="UniProtKB-KW"/>
</dbReference>
<dbReference type="SUPFAM" id="SSF56752">
    <property type="entry name" value="D-aminoacid aminotransferase-like PLP-dependent enzymes"/>
    <property type="match status" value="1"/>
</dbReference>
<dbReference type="EC" id="2.6.1.42" evidence="7"/>
<comment type="catalytic activity">
    <reaction evidence="12">
        <text>L-isoleucine + 2-oxoglutarate = (S)-3-methyl-2-oxopentanoate + L-glutamate</text>
        <dbReference type="Rhea" id="RHEA:24801"/>
        <dbReference type="ChEBI" id="CHEBI:16810"/>
        <dbReference type="ChEBI" id="CHEBI:29985"/>
        <dbReference type="ChEBI" id="CHEBI:35146"/>
        <dbReference type="ChEBI" id="CHEBI:58045"/>
        <dbReference type="EC" id="2.6.1.42"/>
    </reaction>
</comment>
<evidence type="ECO:0000256" key="2">
    <source>
        <dbReference type="ARBA" id="ARBA00003109"/>
    </source>
</evidence>
<comment type="similarity">
    <text evidence="6 14">Belongs to the class-IV pyridoxal-phosphate-dependent aminotransferase family.</text>
</comment>
<accession>A0A1G7W8D2</accession>
<evidence type="ECO:0000256" key="9">
    <source>
        <dbReference type="ARBA" id="ARBA00022898"/>
    </source>
</evidence>
<dbReference type="EMBL" id="FNCV01000002">
    <property type="protein sequence ID" value="SDG68079.1"/>
    <property type="molecule type" value="Genomic_DNA"/>
</dbReference>
<evidence type="ECO:0000256" key="10">
    <source>
        <dbReference type="ARBA" id="ARBA00023304"/>
    </source>
</evidence>
<dbReference type="InterPro" id="IPR001544">
    <property type="entry name" value="Aminotrans_IV"/>
</dbReference>
<evidence type="ECO:0000256" key="8">
    <source>
        <dbReference type="ARBA" id="ARBA00014472"/>
    </source>
</evidence>
<dbReference type="Gene3D" id="3.20.10.10">
    <property type="entry name" value="D-amino Acid Aminotransferase, subunit A, domain 2"/>
    <property type="match status" value="1"/>
</dbReference>
<evidence type="ECO:0000256" key="14">
    <source>
        <dbReference type="RuleBase" id="RU004106"/>
    </source>
</evidence>
<dbReference type="Pfam" id="PF01063">
    <property type="entry name" value="Aminotran_4"/>
    <property type="match status" value="1"/>
</dbReference>
<comment type="catalytic activity">
    <reaction evidence="11">
        <text>L-valine + 2-oxoglutarate = 3-methyl-2-oxobutanoate + L-glutamate</text>
        <dbReference type="Rhea" id="RHEA:24813"/>
        <dbReference type="ChEBI" id="CHEBI:11851"/>
        <dbReference type="ChEBI" id="CHEBI:16810"/>
        <dbReference type="ChEBI" id="CHEBI:29985"/>
        <dbReference type="ChEBI" id="CHEBI:57762"/>
        <dbReference type="EC" id="2.6.1.42"/>
    </reaction>
</comment>
<keyword evidence="17" id="KW-0032">Aminotransferase</keyword>
<feature type="region of interest" description="Disordered" evidence="16">
    <location>
        <begin position="1"/>
        <end position="21"/>
    </location>
</feature>
<comment type="pathway">
    <text evidence="5">Amino-acid biosynthesis; L-leucine biosynthesis; L-leucine from 3-methyl-2-oxobutanoate: step 4/4.</text>
</comment>
<dbReference type="InterPro" id="IPR043131">
    <property type="entry name" value="BCAT-like_N"/>
</dbReference>
<keyword evidence="10" id="KW-0100">Branched-chain amino acid biosynthesis</keyword>
<dbReference type="NCBIfam" id="NF009896">
    <property type="entry name" value="PRK13356.1"/>
    <property type="match status" value="1"/>
</dbReference>
<evidence type="ECO:0000256" key="12">
    <source>
        <dbReference type="ARBA" id="ARBA00048798"/>
    </source>
</evidence>
<keyword evidence="10" id="KW-0028">Amino-acid biosynthesis</keyword>
<evidence type="ECO:0000313" key="17">
    <source>
        <dbReference type="EMBL" id="SDG68079.1"/>
    </source>
</evidence>
<dbReference type="PANTHER" id="PTHR42743">
    <property type="entry name" value="AMINO-ACID AMINOTRANSFERASE"/>
    <property type="match status" value="1"/>
</dbReference>
<dbReference type="AlphaFoldDB" id="A0A1G7W8D2"/>
<dbReference type="GO" id="GO:0005829">
    <property type="term" value="C:cytosol"/>
    <property type="evidence" value="ECO:0007669"/>
    <property type="project" value="TreeGrafter"/>
</dbReference>
<dbReference type="GO" id="GO:0004084">
    <property type="term" value="F:branched-chain-amino-acid transaminase activity"/>
    <property type="evidence" value="ECO:0007669"/>
    <property type="project" value="UniProtKB-EC"/>
</dbReference>
<evidence type="ECO:0000256" key="6">
    <source>
        <dbReference type="ARBA" id="ARBA00009320"/>
    </source>
</evidence>
<evidence type="ECO:0000256" key="5">
    <source>
        <dbReference type="ARBA" id="ARBA00005072"/>
    </source>
</evidence>
<name>A0A1G7W8D2_9PROT</name>
<dbReference type="OrthoDB" id="21319at2"/>
<gene>
    <name evidence="17" type="ORF">SAMN05421742_102108</name>
</gene>
<evidence type="ECO:0000313" key="18">
    <source>
        <dbReference type="Proteomes" id="UP000217076"/>
    </source>
</evidence>
<comment type="function">
    <text evidence="2">Acts on leucine, isoleucine and valine.</text>
</comment>
<dbReference type="Gene3D" id="3.30.470.10">
    <property type="match status" value="1"/>
</dbReference>
<evidence type="ECO:0000256" key="13">
    <source>
        <dbReference type="ARBA" id="ARBA00049229"/>
    </source>
</evidence>
<proteinExistence type="inferred from homology"/>
<dbReference type="PROSITE" id="PS00770">
    <property type="entry name" value="AA_TRANSFER_CLASS_4"/>
    <property type="match status" value="1"/>
</dbReference>
<comment type="pathway">
    <text evidence="4">Amino-acid biosynthesis; L-valine biosynthesis; L-valine from pyruvate: step 4/4.</text>
</comment>
<organism evidence="17 18">
    <name type="scientific">Roseospirillum parvum</name>
    <dbReference type="NCBI Taxonomy" id="83401"/>
    <lineage>
        <taxon>Bacteria</taxon>
        <taxon>Pseudomonadati</taxon>
        <taxon>Pseudomonadota</taxon>
        <taxon>Alphaproteobacteria</taxon>
        <taxon>Rhodospirillales</taxon>
        <taxon>Rhodospirillaceae</taxon>
        <taxon>Roseospirillum</taxon>
    </lineage>
</organism>
<evidence type="ECO:0000256" key="1">
    <source>
        <dbReference type="ARBA" id="ARBA00001933"/>
    </source>
</evidence>
<dbReference type="InterPro" id="IPR043132">
    <property type="entry name" value="BCAT-like_C"/>
</dbReference>
<evidence type="ECO:0000256" key="15">
    <source>
        <dbReference type="RuleBase" id="RU004516"/>
    </source>
</evidence>
<evidence type="ECO:0000256" key="3">
    <source>
        <dbReference type="ARBA" id="ARBA00004824"/>
    </source>
</evidence>
<dbReference type="InterPro" id="IPR018300">
    <property type="entry name" value="Aminotrans_IV_CS"/>
</dbReference>
<evidence type="ECO:0000256" key="7">
    <source>
        <dbReference type="ARBA" id="ARBA00013053"/>
    </source>
</evidence>
<keyword evidence="9 15" id="KW-0663">Pyridoxal phosphate</keyword>
<comment type="catalytic activity">
    <reaction evidence="13">
        <text>L-leucine + 2-oxoglutarate = 4-methyl-2-oxopentanoate + L-glutamate</text>
        <dbReference type="Rhea" id="RHEA:18321"/>
        <dbReference type="ChEBI" id="CHEBI:16810"/>
        <dbReference type="ChEBI" id="CHEBI:17865"/>
        <dbReference type="ChEBI" id="CHEBI:29985"/>
        <dbReference type="ChEBI" id="CHEBI:57427"/>
        <dbReference type="EC" id="2.6.1.42"/>
    </reaction>
</comment>
<dbReference type="PANTHER" id="PTHR42743:SF11">
    <property type="entry name" value="AMINODEOXYCHORISMATE LYASE"/>
    <property type="match status" value="1"/>
</dbReference>
<keyword evidence="18" id="KW-1185">Reference proteome</keyword>
<dbReference type="RefSeq" id="WP_092615564.1">
    <property type="nucleotide sequence ID" value="NZ_FNCV01000002.1"/>
</dbReference>
<comment type="pathway">
    <text evidence="3">Amino-acid biosynthesis; L-isoleucine biosynthesis; L-isoleucine from 2-oxobutanoate: step 4/4.</text>
</comment>
<dbReference type="InterPro" id="IPR050571">
    <property type="entry name" value="Class-IV_PLP-Dep_Aminotrnsfr"/>
</dbReference>
<sequence>MNASDAPPLPDPRPKSTGGRSLVFADGTWHEGNPGLLGPRTHGVWLSSVVFDGARYFDGAAPDLNRHCQRAVDSARILGLEPMLTGFEIAELAWEGIAHFPPSTELYICPMFYADSGFIVPDPASTRFALTLWESPLPEPKGFSAHLSRFRRPARDTAPTDAKASCLYPNVSRAVKAANQAGFDTAVMLDPIGNVAEFAYTNLFYARDHVVYTPMANGTFLNGLTRQRVIKLLRDAGVDVVEKAVAYHELFEADEIFATGNYQKVGPLTRLEDKSFKPGPMYQKARDLYWEFARNCRFVDAAA</sequence>
<keyword evidence="17" id="KW-0808">Transferase</keyword>
<dbReference type="InterPro" id="IPR036038">
    <property type="entry name" value="Aminotransferase-like"/>
</dbReference>
<evidence type="ECO:0000256" key="11">
    <source>
        <dbReference type="ARBA" id="ARBA00048212"/>
    </source>
</evidence>
<protein>
    <recommendedName>
        <fullName evidence="8">Probable branched-chain-amino-acid aminotransferase</fullName>
        <ecNumber evidence="7">2.6.1.42</ecNumber>
    </recommendedName>
</protein>
<reference evidence="18" key="1">
    <citation type="submission" date="2016-10" db="EMBL/GenBank/DDBJ databases">
        <authorList>
            <person name="Varghese N."/>
            <person name="Submissions S."/>
        </authorList>
    </citation>
    <scope>NUCLEOTIDE SEQUENCE [LARGE SCALE GENOMIC DNA]</scope>
    <source>
        <strain evidence="18">930I</strain>
    </source>
</reference>
<evidence type="ECO:0000256" key="4">
    <source>
        <dbReference type="ARBA" id="ARBA00004931"/>
    </source>
</evidence>